<dbReference type="InterPro" id="IPR006086">
    <property type="entry name" value="XPG-I_dom"/>
</dbReference>
<evidence type="ECO:0000259" key="15">
    <source>
        <dbReference type="SMART" id="SM00484"/>
    </source>
</evidence>
<keyword evidence="5" id="KW-0479">Metal-binding</keyword>
<dbReference type="InterPro" id="IPR019974">
    <property type="entry name" value="XPG_CS"/>
</dbReference>
<proteinExistence type="inferred from homology"/>
<dbReference type="PANTHER" id="PTHR16171:SF7">
    <property type="entry name" value="DNA REPAIR PROTEIN RAD2"/>
    <property type="match status" value="1"/>
</dbReference>
<organism evidence="17 18">
    <name type="scientific">Mucor plumbeus</name>
    <dbReference type="NCBI Taxonomy" id="97098"/>
    <lineage>
        <taxon>Eukaryota</taxon>
        <taxon>Fungi</taxon>
        <taxon>Fungi incertae sedis</taxon>
        <taxon>Mucoromycota</taxon>
        <taxon>Mucoromycotina</taxon>
        <taxon>Mucoromycetes</taxon>
        <taxon>Mucorales</taxon>
        <taxon>Mucorineae</taxon>
        <taxon>Mucoraceae</taxon>
        <taxon>Mucor</taxon>
    </lineage>
</organism>
<keyword evidence="4" id="KW-0540">Nuclease</keyword>
<dbReference type="InterPro" id="IPR036279">
    <property type="entry name" value="5-3_exonuclease_C_sf"/>
</dbReference>
<feature type="domain" description="XPG-I" evidence="15">
    <location>
        <begin position="807"/>
        <end position="876"/>
    </location>
</feature>
<feature type="compositionally biased region" description="Polar residues" evidence="14">
    <location>
        <begin position="429"/>
        <end position="438"/>
    </location>
</feature>
<dbReference type="InterPro" id="IPR006084">
    <property type="entry name" value="XPG/Rad2"/>
</dbReference>
<comment type="cofactor">
    <cofactor evidence="1">
        <name>Mg(2+)</name>
        <dbReference type="ChEBI" id="CHEBI:18420"/>
    </cofactor>
</comment>
<dbReference type="SUPFAM" id="SSF47807">
    <property type="entry name" value="5' to 3' exonuclease, C-terminal subdomain"/>
    <property type="match status" value="1"/>
</dbReference>
<dbReference type="GO" id="GO:0003697">
    <property type="term" value="F:single-stranded DNA binding"/>
    <property type="evidence" value="ECO:0007669"/>
    <property type="project" value="InterPro"/>
</dbReference>
<evidence type="ECO:0000256" key="8">
    <source>
        <dbReference type="ARBA" id="ARBA00022801"/>
    </source>
</evidence>
<keyword evidence="10" id="KW-0234">DNA repair</keyword>
<protein>
    <recommendedName>
        <fullName evidence="19">PIN domain-like protein</fullName>
    </recommendedName>
</protein>
<keyword evidence="18" id="KW-1185">Reference proteome</keyword>
<evidence type="ECO:0000256" key="9">
    <source>
        <dbReference type="ARBA" id="ARBA00022842"/>
    </source>
</evidence>
<dbReference type="InterPro" id="IPR008918">
    <property type="entry name" value="HhH2"/>
</dbReference>
<keyword evidence="6" id="KW-0255">Endonuclease</keyword>
<evidence type="ECO:0000256" key="11">
    <source>
        <dbReference type="ARBA" id="ARBA00023242"/>
    </source>
</evidence>
<dbReference type="GO" id="GO:0046872">
    <property type="term" value="F:metal ion binding"/>
    <property type="evidence" value="ECO:0007669"/>
    <property type="project" value="UniProtKB-KW"/>
</dbReference>
<dbReference type="InterPro" id="IPR029060">
    <property type="entry name" value="PIN-like_dom_sf"/>
</dbReference>
<accession>A0A8H7RLN7</accession>
<evidence type="ECO:0000256" key="10">
    <source>
        <dbReference type="ARBA" id="ARBA00023204"/>
    </source>
</evidence>
<sequence length="1074" mass="122363">MGVQGLWSLVGPAARPTQLESMRQKRVAVDASIWIHQFMRTMRDKEGNALRNGHLMGFFRRICKLLFFDIKPVFVFDGGAPSLKRSTIRERRQRREGVKANLKVTAKKILSAQVKSRVLYQQEQKIRGENATIKDQDYIYYDAAKDVLQKNRKLDQFELPEVDKIETRLNKLDPRLSTNEEIRDFVNEFDPNDLDIDSEAFFALPPEVQYEVIQDMMWKSRSTSWARLDDMVRGSKTALDFSKHQIKLLKHRNAMTTRLMQASIASNGTAVEPARIAGERGRQYVLYKNEDLSQGLGWKLPGLSAAEPMILDPTTDTNTKRSEPKLEVPIGSEFASAVEEPTDKVAAAMAANPKLAALFDNLLSEDENEHENGNGNENENENENENKNKNKNKNEDEDEDENEDKDEDSLEEEMEEVLPKNDDDENQPLFENSNISNNDLVNDMEAYMVDDDDDEDAAINQVITRIYDKNDTSEDTFQEIESSVNDNSAILSLQADDYFNLWLSRVPDAFMYLHSFNDEYKAILKRVIDETDIEQISKDLQSIRKQFGKTNEGDELTLEALKFQESFLECTYSWKEQKNTIEQIVLNSPASIQPTEENIIVDDNEEDEDIQFIDASFTNANDTRIIEAREPSNHVHLDIQQSSLHSTAPANCVESVNSNISNNVETVNNMSTAHSNSVGSVSNSSSPNNTTEEAFVKEAINENDLNEEALIQEAAKEEAITDKALNGKEEIVIEDQGYNSEDEAPDVQGEEDEYARFVSDIASKKLEDVRSELYEDLKDLNKQQRKELGNADDVTDQMVRDIQELLKLFGIPYLVSPMEAEAQCATLEAMKLVDGTVTDDSDVFLFGASRVYKNMFNQQRFVECYLAQDVEREMLLTRKKLIQLAFLLGSDYTEGIPGVGPVAAMEILSEFSEIKEEDEEKEEPLEAPLKRFKDWYNKGIDDTAFQRKFRKRHDALDIPEDFPNPLVITAYYHPTVDDSSQKFVWGQPQLDSLRIFLMEAFGWSEEKADQVLLPVLREMNSRKTTGEQSTIGSFFGVTGTVSSGSTAQINKHSSKRVQNIVENWRKQKKARRSK</sequence>
<dbReference type="Proteomes" id="UP000650833">
    <property type="component" value="Unassembled WGS sequence"/>
</dbReference>
<evidence type="ECO:0000259" key="16">
    <source>
        <dbReference type="SMART" id="SM00485"/>
    </source>
</evidence>
<dbReference type="PRINTS" id="PR00066">
    <property type="entry name" value="XRODRMPGMNTG"/>
</dbReference>
<feature type="compositionally biased region" description="Acidic residues" evidence="14">
    <location>
        <begin position="395"/>
        <end position="426"/>
    </location>
</feature>
<keyword evidence="11" id="KW-0539">Nucleus</keyword>
<evidence type="ECO:0000256" key="14">
    <source>
        <dbReference type="SAM" id="MobiDB-lite"/>
    </source>
</evidence>
<feature type="domain" description="XPG N-terminal" evidence="16">
    <location>
        <begin position="1"/>
        <end position="98"/>
    </location>
</feature>
<evidence type="ECO:0000256" key="2">
    <source>
        <dbReference type="ARBA" id="ARBA00004123"/>
    </source>
</evidence>
<dbReference type="PRINTS" id="PR00853">
    <property type="entry name" value="XPGRADSUPER"/>
</dbReference>
<dbReference type="PANTHER" id="PTHR16171">
    <property type="entry name" value="DNA REPAIR PROTEIN COMPLEMENTING XP-G CELLS-RELATED"/>
    <property type="match status" value="1"/>
</dbReference>
<feature type="compositionally biased region" description="Basic and acidic residues" evidence="14">
    <location>
        <begin position="384"/>
        <end position="394"/>
    </location>
</feature>
<evidence type="ECO:0000256" key="13">
    <source>
        <dbReference type="SAM" id="Coils"/>
    </source>
</evidence>
<dbReference type="GO" id="GO:0005634">
    <property type="term" value="C:nucleus"/>
    <property type="evidence" value="ECO:0007669"/>
    <property type="project" value="UniProtKB-SubCell"/>
</dbReference>
<gene>
    <name evidence="17" type="ORF">INT46_002465</name>
</gene>
<comment type="similarity">
    <text evidence="12">Belongs to the XPG/RAD2 endonuclease family. GEN subfamily.</text>
</comment>
<evidence type="ECO:0000313" key="18">
    <source>
        <dbReference type="Proteomes" id="UP000650833"/>
    </source>
</evidence>
<evidence type="ECO:0000256" key="1">
    <source>
        <dbReference type="ARBA" id="ARBA00001946"/>
    </source>
</evidence>
<dbReference type="SMART" id="SM00279">
    <property type="entry name" value="HhH2"/>
    <property type="match status" value="1"/>
</dbReference>
<comment type="similarity">
    <text evidence="3">Belongs to the XPG/RAD2 endonuclease family. XPG subfamily.</text>
</comment>
<dbReference type="Pfam" id="PF00867">
    <property type="entry name" value="XPG_I"/>
    <property type="match status" value="1"/>
</dbReference>
<keyword evidence="13" id="KW-0175">Coiled coil</keyword>
<dbReference type="AlphaFoldDB" id="A0A8H7RLN7"/>
<keyword evidence="9" id="KW-0460">Magnesium</keyword>
<dbReference type="InterPro" id="IPR006085">
    <property type="entry name" value="XPG_DNA_repair_N"/>
</dbReference>
<dbReference type="Pfam" id="PF00752">
    <property type="entry name" value="XPG_N"/>
    <property type="match status" value="1"/>
</dbReference>
<evidence type="ECO:0000256" key="5">
    <source>
        <dbReference type="ARBA" id="ARBA00022723"/>
    </source>
</evidence>
<evidence type="ECO:0008006" key="19">
    <source>
        <dbReference type="Google" id="ProtNLM"/>
    </source>
</evidence>
<dbReference type="Gene3D" id="1.10.150.20">
    <property type="entry name" value="5' to 3' exonuclease, C-terminal subdomain"/>
    <property type="match status" value="1"/>
</dbReference>
<dbReference type="SMART" id="SM00484">
    <property type="entry name" value="XPGI"/>
    <property type="match status" value="1"/>
</dbReference>
<dbReference type="GO" id="GO:0006289">
    <property type="term" value="P:nucleotide-excision repair"/>
    <property type="evidence" value="ECO:0007669"/>
    <property type="project" value="InterPro"/>
</dbReference>
<dbReference type="GO" id="GO:0048256">
    <property type="term" value="F:flap endonuclease activity"/>
    <property type="evidence" value="ECO:0007669"/>
    <property type="project" value="UniProtKB-ARBA"/>
</dbReference>
<feature type="region of interest" description="Disordered" evidence="14">
    <location>
        <begin position="366"/>
        <end position="438"/>
    </location>
</feature>
<evidence type="ECO:0000256" key="4">
    <source>
        <dbReference type="ARBA" id="ARBA00022722"/>
    </source>
</evidence>
<keyword evidence="7" id="KW-0227">DNA damage</keyword>
<reference evidence="17" key="1">
    <citation type="submission" date="2020-12" db="EMBL/GenBank/DDBJ databases">
        <title>Metabolic potential, ecology and presence of endohyphal bacteria is reflected in genomic diversity of Mucoromycotina.</title>
        <authorList>
            <person name="Muszewska A."/>
            <person name="Okrasinska A."/>
            <person name="Steczkiewicz K."/>
            <person name="Drgas O."/>
            <person name="Orlowska M."/>
            <person name="Perlinska-Lenart U."/>
            <person name="Aleksandrzak-Piekarczyk T."/>
            <person name="Szatraj K."/>
            <person name="Zielenkiewicz U."/>
            <person name="Pilsyk S."/>
            <person name="Malc E."/>
            <person name="Mieczkowski P."/>
            <person name="Kruszewska J.S."/>
            <person name="Biernat P."/>
            <person name="Pawlowska J."/>
        </authorList>
    </citation>
    <scope>NUCLEOTIDE SEQUENCE</scope>
    <source>
        <strain evidence="17">CBS 226.32</strain>
    </source>
</reference>
<dbReference type="OrthoDB" id="31113at2759"/>
<dbReference type="CDD" id="cd09904">
    <property type="entry name" value="H3TH_XPG"/>
    <property type="match status" value="1"/>
</dbReference>
<dbReference type="FunFam" id="1.10.150.20:FF:000030">
    <property type="entry name" value="Flap endonuclease GEN-like 1"/>
    <property type="match status" value="1"/>
</dbReference>
<dbReference type="Gene3D" id="3.40.50.1010">
    <property type="entry name" value="5'-nuclease"/>
    <property type="match status" value="2"/>
</dbReference>
<comment type="caution">
    <text evidence="17">The sequence shown here is derived from an EMBL/GenBank/DDBJ whole genome shotgun (WGS) entry which is preliminary data.</text>
</comment>
<dbReference type="SUPFAM" id="SSF88723">
    <property type="entry name" value="PIN domain-like"/>
    <property type="match status" value="1"/>
</dbReference>
<keyword evidence="8" id="KW-0378">Hydrolase</keyword>
<dbReference type="InterPro" id="IPR001044">
    <property type="entry name" value="XPG/Rad2_eukaryotes"/>
</dbReference>
<dbReference type="SMART" id="SM00485">
    <property type="entry name" value="XPGN"/>
    <property type="match status" value="1"/>
</dbReference>
<feature type="coiled-coil region" evidence="13">
    <location>
        <begin position="763"/>
        <end position="794"/>
    </location>
</feature>
<dbReference type="PROSITE" id="PS00841">
    <property type="entry name" value="XPG_1"/>
    <property type="match status" value="1"/>
</dbReference>
<comment type="subcellular location">
    <subcellularLocation>
        <location evidence="2">Nucleus</location>
    </subcellularLocation>
</comment>
<dbReference type="CDD" id="cd09868">
    <property type="entry name" value="PIN_XPG_RAD2"/>
    <property type="match status" value="2"/>
</dbReference>
<evidence type="ECO:0000256" key="7">
    <source>
        <dbReference type="ARBA" id="ARBA00022763"/>
    </source>
</evidence>
<name>A0A8H7RLN7_9FUNG</name>
<evidence type="ECO:0000256" key="6">
    <source>
        <dbReference type="ARBA" id="ARBA00022759"/>
    </source>
</evidence>
<evidence type="ECO:0000256" key="12">
    <source>
        <dbReference type="ARBA" id="ARBA00038112"/>
    </source>
</evidence>
<evidence type="ECO:0000313" key="17">
    <source>
        <dbReference type="EMBL" id="KAG2213244.1"/>
    </source>
</evidence>
<dbReference type="EMBL" id="JAEPRC010000039">
    <property type="protein sequence ID" value="KAG2213244.1"/>
    <property type="molecule type" value="Genomic_DNA"/>
</dbReference>
<evidence type="ECO:0000256" key="3">
    <source>
        <dbReference type="ARBA" id="ARBA00005283"/>
    </source>
</evidence>